<feature type="non-terminal residue" evidence="1">
    <location>
        <position position="95"/>
    </location>
</feature>
<proteinExistence type="predicted"/>
<feature type="non-terminal residue" evidence="1">
    <location>
        <position position="1"/>
    </location>
</feature>
<sequence length="95" mass="10820">TPEDESVYGNIKTYNLMDGKKIVPVMTSENKSALSDTHIYIDSYFSSGNYNRESCGELYVSADCHDELYVNKDIYANAETHVEVHDNTAYDTYMN</sequence>
<gene>
    <name evidence="1" type="primary">ORF24828</name>
</gene>
<reference evidence="1" key="1">
    <citation type="submission" date="2014-12" db="EMBL/GenBank/DDBJ databases">
        <title>Insight into the proteome of Arion vulgaris.</title>
        <authorList>
            <person name="Aradska J."/>
            <person name="Bulat T."/>
            <person name="Smidak R."/>
            <person name="Sarate P."/>
            <person name="Gangsoo J."/>
            <person name="Sialana F."/>
            <person name="Bilban M."/>
            <person name="Lubec G."/>
        </authorList>
    </citation>
    <scope>NUCLEOTIDE SEQUENCE</scope>
    <source>
        <tissue evidence="1">Skin</tissue>
    </source>
</reference>
<name>A0A0B6YGC8_9EUPU</name>
<dbReference type="AlphaFoldDB" id="A0A0B6YGC8"/>
<organism evidence="1">
    <name type="scientific">Arion vulgaris</name>
    <dbReference type="NCBI Taxonomy" id="1028688"/>
    <lineage>
        <taxon>Eukaryota</taxon>
        <taxon>Metazoa</taxon>
        <taxon>Spiralia</taxon>
        <taxon>Lophotrochozoa</taxon>
        <taxon>Mollusca</taxon>
        <taxon>Gastropoda</taxon>
        <taxon>Heterobranchia</taxon>
        <taxon>Euthyneura</taxon>
        <taxon>Panpulmonata</taxon>
        <taxon>Eupulmonata</taxon>
        <taxon>Stylommatophora</taxon>
        <taxon>Helicina</taxon>
        <taxon>Arionoidea</taxon>
        <taxon>Arionidae</taxon>
        <taxon>Arion</taxon>
    </lineage>
</organism>
<accession>A0A0B6YGC8</accession>
<dbReference type="EMBL" id="HACG01008423">
    <property type="protein sequence ID" value="CEK55288.1"/>
    <property type="molecule type" value="Transcribed_RNA"/>
</dbReference>
<protein>
    <submittedName>
        <fullName evidence="1">Uncharacterized protein</fullName>
    </submittedName>
</protein>
<evidence type="ECO:0000313" key="1">
    <source>
        <dbReference type="EMBL" id="CEK55288.1"/>
    </source>
</evidence>